<proteinExistence type="predicted"/>
<organism evidence="1 2">
    <name type="scientific">Paracoccus cavernae</name>
    <dbReference type="NCBI Taxonomy" id="1571207"/>
    <lineage>
        <taxon>Bacteria</taxon>
        <taxon>Pseudomonadati</taxon>
        <taxon>Pseudomonadota</taxon>
        <taxon>Alphaproteobacteria</taxon>
        <taxon>Rhodobacterales</taxon>
        <taxon>Paracoccaceae</taxon>
        <taxon>Paracoccus</taxon>
    </lineage>
</organism>
<keyword evidence="2" id="KW-1185">Reference proteome</keyword>
<evidence type="ECO:0000313" key="1">
    <source>
        <dbReference type="EMBL" id="MDN3713122.1"/>
    </source>
</evidence>
<dbReference type="EMBL" id="JAUFRC010000001">
    <property type="protein sequence ID" value="MDN3713122.1"/>
    <property type="molecule type" value="Genomic_DNA"/>
</dbReference>
<dbReference type="Proteomes" id="UP001243846">
    <property type="component" value="Unassembled WGS sequence"/>
</dbReference>
<reference evidence="2" key="1">
    <citation type="journal article" date="2019" name="Int. J. Syst. Evol. Microbiol.">
        <title>The Global Catalogue of Microorganisms (GCM) 10K type strain sequencing project: providing services to taxonomists for standard genome sequencing and annotation.</title>
        <authorList>
            <consortium name="The Broad Institute Genomics Platform"/>
            <consortium name="The Broad Institute Genome Sequencing Center for Infectious Disease"/>
            <person name="Wu L."/>
            <person name="Ma J."/>
        </authorList>
    </citation>
    <scope>NUCLEOTIDE SEQUENCE [LARGE SCALE GENOMIC DNA]</scope>
    <source>
        <strain evidence="2">CECT 8482</strain>
    </source>
</reference>
<evidence type="ECO:0000313" key="2">
    <source>
        <dbReference type="Proteomes" id="UP001243846"/>
    </source>
</evidence>
<gene>
    <name evidence="1" type="ORF">QWZ10_17690</name>
</gene>
<sequence>MFLSLSAEHDRAGSTYSSLYGEYGLGPRKTLGVELGYTDQGETTALMWLQTTLDKPEWTNRFAVSAGLGAVERDGVYTPLGQIKAGWGRGIEALPGGGWISAEASFRVTGTFETARVRQGWVTYETTYLTPEKSGKAEVTLGFRPRDR</sequence>
<name>A0ABT8DCM1_9RHOB</name>
<dbReference type="RefSeq" id="WP_377786491.1">
    <property type="nucleotide sequence ID" value="NZ_JBHUOC010000001.1"/>
</dbReference>
<accession>A0ABT8DCM1</accession>
<evidence type="ECO:0008006" key="3">
    <source>
        <dbReference type="Google" id="ProtNLM"/>
    </source>
</evidence>
<comment type="caution">
    <text evidence="1">The sequence shown here is derived from an EMBL/GenBank/DDBJ whole genome shotgun (WGS) entry which is preliminary data.</text>
</comment>
<protein>
    <recommendedName>
        <fullName evidence="3">Porin family protein</fullName>
    </recommendedName>
</protein>